<accession>A0A1I6G2X4</accession>
<reference evidence="2" key="1">
    <citation type="submission" date="2016-10" db="EMBL/GenBank/DDBJ databases">
        <authorList>
            <person name="Varghese N."/>
            <person name="Submissions S."/>
        </authorList>
    </citation>
    <scope>NUCLEOTIDE SEQUENCE [LARGE SCALE GENOMIC DNA]</scope>
    <source>
        <strain evidence="2">CGMCC 1.7736</strain>
    </source>
</reference>
<dbReference type="Proteomes" id="UP000198531">
    <property type="component" value="Unassembled WGS sequence"/>
</dbReference>
<evidence type="ECO:0000313" key="2">
    <source>
        <dbReference type="Proteomes" id="UP000198531"/>
    </source>
</evidence>
<organism evidence="1 2">
    <name type="scientific">Halogeometricum rufum</name>
    <dbReference type="NCBI Taxonomy" id="553469"/>
    <lineage>
        <taxon>Archaea</taxon>
        <taxon>Methanobacteriati</taxon>
        <taxon>Methanobacteriota</taxon>
        <taxon>Stenosarchaea group</taxon>
        <taxon>Halobacteria</taxon>
        <taxon>Halobacteriales</taxon>
        <taxon>Haloferacaceae</taxon>
        <taxon>Halogeometricum</taxon>
    </lineage>
</organism>
<sequence length="278" mass="31187">MCIIAFFGSSSSVDPATEMKTLQVGAARHQAVARTYQAESQYQLAAAKDIEGNTLPQSMGDGNAMESFDQTVENANLARSKWKQAEYRQSELIAHFRSQPDDSGIRPEVRDQMDRLDQMDQVLDRASDSPYGGRLWDMIDADPGADVVEVCADILKIDAKRDVGNSLRDRTGTWDDIMALLEMDHHQMGRMKNSVDQLCRSLEEHRDEFERSKNFESRAVNTLIDGKTHPVEETFTQNTDLITRYSVFFDVMATSINSAVKGAGSDVPEDHLTAYLDH</sequence>
<protein>
    <submittedName>
        <fullName evidence="1">Uncharacterized protein</fullName>
    </submittedName>
</protein>
<gene>
    <name evidence="1" type="ORF">SAMN04487947_0470</name>
</gene>
<evidence type="ECO:0000313" key="1">
    <source>
        <dbReference type="EMBL" id="SFR36481.1"/>
    </source>
</evidence>
<dbReference type="RefSeq" id="WP_089804219.1">
    <property type="nucleotide sequence ID" value="NZ_FOYT01000001.1"/>
</dbReference>
<keyword evidence="2" id="KW-1185">Reference proteome</keyword>
<dbReference type="STRING" id="553469.SAMN04487947_0470"/>
<dbReference type="EMBL" id="FOYT01000001">
    <property type="protein sequence ID" value="SFR36481.1"/>
    <property type="molecule type" value="Genomic_DNA"/>
</dbReference>
<name>A0A1I6G2X4_9EURY</name>
<proteinExistence type="predicted"/>
<dbReference type="AlphaFoldDB" id="A0A1I6G2X4"/>